<evidence type="ECO:0000313" key="3">
    <source>
        <dbReference type="Proteomes" id="UP000326354"/>
    </source>
</evidence>
<proteinExistence type="predicted"/>
<reference evidence="2 3" key="1">
    <citation type="submission" date="2019-08" db="EMBL/GenBank/DDBJ databases">
        <title>Complete genome sequence of Candidatus Uab amorphum.</title>
        <authorList>
            <person name="Shiratori T."/>
            <person name="Suzuki S."/>
            <person name="Kakizawa Y."/>
            <person name="Ishida K."/>
        </authorList>
    </citation>
    <scope>NUCLEOTIDE SEQUENCE [LARGE SCALE GENOMIC DNA]</scope>
    <source>
        <strain evidence="2 3">SRT547</strain>
    </source>
</reference>
<feature type="transmembrane region" description="Helical" evidence="1">
    <location>
        <begin position="83"/>
        <end position="111"/>
    </location>
</feature>
<name>A0A5S9INM7_UABAM</name>
<keyword evidence="1" id="KW-0472">Membrane</keyword>
<dbReference type="Pfam" id="PF06966">
    <property type="entry name" value="DUF1295"/>
    <property type="match status" value="1"/>
</dbReference>
<evidence type="ECO:0008006" key="4">
    <source>
        <dbReference type="Google" id="ProtNLM"/>
    </source>
</evidence>
<keyword evidence="1" id="KW-1133">Transmembrane helix</keyword>
<dbReference type="Gene3D" id="1.20.120.1630">
    <property type="match status" value="1"/>
</dbReference>
<keyword evidence="3" id="KW-1185">Reference proteome</keyword>
<dbReference type="PROSITE" id="PS50244">
    <property type="entry name" value="S5A_REDUCTASE"/>
    <property type="match status" value="1"/>
</dbReference>
<sequence>MASLWWYAKVVLQLGMIAYVVCTQSFYHFSVYGQALVAFGASNNIYHNVIFKKSCPCLSEPKTLVTKGGLLPWIRHPMYLGDIIIGLGFLLIAMDIVCGILFLGLCVTAVMQSRWEEYKLRQLFPQEYPQWQKNSKTILPFIFLYLVVVFSGFMS</sequence>
<organism evidence="2 3">
    <name type="scientific">Uabimicrobium amorphum</name>
    <dbReference type="NCBI Taxonomy" id="2596890"/>
    <lineage>
        <taxon>Bacteria</taxon>
        <taxon>Pseudomonadati</taxon>
        <taxon>Planctomycetota</taxon>
        <taxon>Candidatus Uabimicrobiia</taxon>
        <taxon>Candidatus Uabimicrobiales</taxon>
        <taxon>Candidatus Uabimicrobiaceae</taxon>
        <taxon>Candidatus Uabimicrobium</taxon>
    </lineage>
</organism>
<dbReference type="AlphaFoldDB" id="A0A5S9INM7"/>
<keyword evidence="1" id="KW-0812">Transmembrane</keyword>
<feature type="transmembrane region" description="Helical" evidence="1">
    <location>
        <begin position="137"/>
        <end position="154"/>
    </location>
</feature>
<dbReference type="OrthoDB" id="5293276at2"/>
<evidence type="ECO:0000256" key="1">
    <source>
        <dbReference type="SAM" id="Phobius"/>
    </source>
</evidence>
<gene>
    <name evidence="2" type="ORF">UABAM_03013</name>
</gene>
<dbReference type="Proteomes" id="UP000326354">
    <property type="component" value="Chromosome"/>
</dbReference>
<dbReference type="EMBL" id="AP019860">
    <property type="protein sequence ID" value="BBM84652.1"/>
    <property type="molecule type" value="Genomic_DNA"/>
</dbReference>
<dbReference type="GO" id="GO:0016740">
    <property type="term" value="F:transferase activity"/>
    <property type="evidence" value="ECO:0007669"/>
    <property type="project" value="UniProtKB-ARBA"/>
</dbReference>
<dbReference type="RefSeq" id="WP_151968792.1">
    <property type="nucleotide sequence ID" value="NZ_AP019860.1"/>
</dbReference>
<dbReference type="InterPro" id="IPR010721">
    <property type="entry name" value="UstE-like"/>
</dbReference>
<dbReference type="PANTHER" id="PTHR12714">
    <property type="entry name" value="PROTEIN-S ISOPRENYLCYSTEINE O-METHYLTRANSFERASE"/>
    <property type="match status" value="1"/>
</dbReference>
<dbReference type="PANTHER" id="PTHR12714:SF11">
    <property type="entry name" value="PROTEIN C-TERMINAL S-ISOPRENYLCYSTEINE CARBOXYL O-METHYLTRANSFERASE"/>
    <property type="match status" value="1"/>
</dbReference>
<evidence type="ECO:0000313" key="2">
    <source>
        <dbReference type="EMBL" id="BBM84652.1"/>
    </source>
</evidence>
<dbReference type="KEGG" id="uam:UABAM_03013"/>
<accession>A0A5S9INM7</accession>
<protein>
    <recommendedName>
        <fullName evidence="4">Steroid 5-alpha reductase C-terminal domain-containing protein</fullName>
    </recommendedName>
</protein>
<feature type="transmembrane region" description="Helical" evidence="1">
    <location>
        <begin position="7"/>
        <end position="27"/>
    </location>
</feature>